<comment type="caution">
    <text evidence="2">The sequence shown here is derived from an EMBL/GenBank/DDBJ whole genome shotgun (WGS) entry which is preliminary data.</text>
</comment>
<dbReference type="AlphaFoldDB" id="A0A2C6B2I3"/>
<keyword evidence="1" id="KW-0472">Membrane</keyword>
<reference evidence="2 3" key="1">
    <citation type="submission" date="2017-06" db="EMBL/GenBank/DDBJ databases">
        <title>Draft genome sequence of Fusobacterium nucleatum subsp. polymorphum KCOM 1002 (=ChDC F175).</title>
        <authorList>
            <person name="Kook J.-K."/>
            <person name="Park S.-N."/>
            <person name="Lim Y.K."/>
            <person name="Roh H."/>
        </authorList>
    </citation>
    <scope>NUCLEOTIDE SEQUENCE [LARGE SCALE GENOMIC DNA]</scope>
    <source>
        <strain evidence="3">KCOM 1002 (ChDC F175)</strain>
    </source>
</reference>
<organism evidence="2 3">
    <name type="scientific">Fusobacterium nucleatum subsp. polymorphum</name>
    <name type="common">Fusobacterium polymorphum</name>
    <dbReference type="NCBI Taxonomy" id="76857"/>
    <lineage>
        <taxon>Bacteria</taxon>
        <taxon>Fusobacteriati</taxon>
        <taxon>Fusobacteriota</taxon>
        <taxon>Fusobacteriia</taxon>
        <taxon>Fusobacteriales</taxon>
        <taxon>Fusobacteriaceae</taxon>
        <taxon>Fusobacterium</taxon>
    </lineage>
</organism>
<evidence type="ECO:0000313" key="3">
    <source>
        <dbReference type="Proteomes" id="UP000225199"/>
    </source>
</evidence>
<dbReference type="EMBL" id="NIRJ01000001">
    <property type="protein sequence ID" value="PHH98071.1"/>
    <property type="molecule type" value="Genomic_DNA"/>
</dbReference>
<dbReference type="Proteomes" id="UP000225199">
    <property type="component" value="Unassembled WGS sequence"/>
</dbReference>
<name>A0A2C6B2I3_FUSNP</name>
<keyword evidence="1" id="KW-0812">Transmembrane</keyword>
<keyword evidence="1" id="KW-1133">Transmembrane helix</keyword>
<feature type="transmembrane region" description="Helical" evidence="1">
    <location>
        <begin position="22"/>
        <end position="46"/>
    </location>
</feature>
<accession>A0A2C6B2I3</accession>
<proteinExistence type="predicted"/>
<evidence type="ECO:0000256" key="1">
    <source>
        <dbReference type="SAM" id="Phobius"/>
    </source>
</evidence>
<gene>
    <name evidence="2" type="ORF">CA840_12785</name>
</gene>
<sequence>MLSINLIVGVSSTNFFKSFSQISWITSLPLSLISFTSFLILLIVFIGCEINFEISATNAISFSVGNVSLKSN</sequence>
<evidence type="ECO:0000313" key="2">
    <source>
        <dbReference type="EMBL" id="PHH98071.1"/>
    </source>
</evidence>
<protein>
    <submittedName>
        <fullName evidence="2">Uncharacterized protein</fullName>
    </submittedName>
</protein>